<dbReference type="InterPro" id="IPR029058">
    <property type="entry name" value="AB_hydrolase_fold"/>
</dbReference>
<organism evidence="3 4">
    <name type="scientific">Roseibium aggregatum</name>
    <dbReference type="NCBI Taxonomy" id="187304"/>
    <lineage>
        <taxon>Bacteria</taxon>
        <taxon>Pseudomonadati</taxon>
        <taxon>Pseudomonadota</taxon>
        <taxon>Alphaproteobacteria</taxon>
        <taxon>Hyphomicrobiales</taxon>
        <taxon>Stappiaceae</taxon>
        <taxon>Roseibium</taxon>
    </lineage>
</organism>
<dbReference type="InterPro" id="IPR049492">
    <property type="entry name" value="BD-FAE-like_dom"/>
</dbReference>
<comment type="caution">
    <text evidence="3">The sequence shown here is derived from an EMBL/GenBank/DDBJ whole genome shotgun (WGS) entry which is preliminary data.</text>
</comment>
<dbReference type="RefSeq" id="WP_190289918.1">
    <property type="nucleotide sequence ID" value="NZ_JABFCZ010000003.1"/>
</dbReference>
<gene>
    <name evidence="3" type="ORF">HK439_03195</name>
</gene>
<proteinExistence type="predicted"/>
<dbReference type="PANTHER" id="PTHR48081">
    <property type="entry name" value="AB HYDROLASE SUPERFAMILY PROTEIN C4A8.06C"/>
    <property type="match status" value="1"/>
</dbReference>
<name>A0A926NWU4_9HYPH</name>
<dbReference type="InterPro" id="IPR050300">
    <property type="entry name" value="GDXG_lipolytic_enzyme"/>
</dbReference>
<dbReference type="Proteomes" id="UP000598467">
    <property type="component" value="Unassembled WGS sequence"/>
</dbReference>
<dbReference type="Pfam" id="PF20434">
    <property type="entry name" value="BD-FAE"/>
    <property type="match status" value="1"/>
</dbReference>
<reference evidence="3" key="1">
    <citation type="submission" date="2020-05" db="EMBL/GenBank/DDBJ databases">
        <title>Identification of trans-AT polyketide cluster in two marine bacteria, producers of a novel glutaramide-containing polyketide sesbanimide D and analogs.</title>
        <authorList>
            <person name="Kacar D."/>
            <person name="Rodriguez P."/>
            <person name="Canedo L."/>
            <person name="Gonzalez E."/>
            <person name="Galan B."/>
            <person name="De La Calle F."/>
            <person name="Garcia J.L."/>
        </authorList>
    </citation>
    <scope>NUCLEOTIDE SEQUENCE</scope>
    <source>
        <strain evidence="3">PHM038</strain>
    </source>
</reference>
<feature type="domain" description="BD-FAE-like" evidence="2">
    <location>
        <begin position="60"/>
        <end position="158"/>
    </location>
</feature>
<sequence length="281" mass="30268">MTTIDMEVEYNNRARVPEHPAIFEAWQEDAETYREGQENAVFDQPYGPAPRNTYDLFPASSEPRQPLLALFIHGGYWQSLDKSAFSHMARGLNAHGFDVAAANYSLCPAVAVTDIIAEMQDLADHLYNTFGKPLLVYGHSAGGHLTAALMATDWTERGLPADLVAAAMPISGVFELEPLVETSINKAIGMTAETARDASPILWPQPKSGHFCAVVGGSESGEFLRQSRMLVDTWTGPDLAGTLNIQEGADHFTVLNPLADPQSELVTVLCALALAASPGVA</sequence>
<accession>A0A926NWU4</accession>
<dbReference type="GO" id="GO:0016787">
    <property type="term" value="F:hydrolase activity"/>
    <property type="evidence" value="ECO:0007669"/>
    <property type="project" value="UniProtKB-KW"/>
</dbReference>
<evidence type="ECO:0000313" key="3">
    <source>
        <dbReference type="EMBL" id="MBD1545253.1"/>
    </source>
</evidence>
<dbReference type="Gene3D" id="3.40.50.1820">
    <property type="entry name" value="alpha/beta hydrolase"/>
    <property type="match status" value="1"/>
</dbReference>
<keyword evidence="1 3" id="KW-0378">Hydrolase</keyword>
<evidence type="ECO:0000256" key="1">
    <source>
        <dbReference type="ARBA" id="ARBA00022801"/>
    </source>
</evidence>
<dbReference type="PANTHER" id="PTHR48081:SF33">
    <property type="entry name" value="KYNURENINE FORMAMIDASE"/>
    <property type="match status" value="1"/>
</dbReference>
<protein>
    <submittedName>
        <fullName evidence="3">Alpha/beta hydrolase</fullName>
    </submittedName>
</protein>
<dbReference type="SUPFAM" id="SSF53474">
    <property type="entry name" value="alpha/beta-Hydrolases"/>
    <property type="match status" value="1"/>
</dbReference>
<dbReference type="AlphaFoldDB" id="A0A926NWU4"/>
<dbReference type="EMBL" id="JABFCZ010000003">
    <property type="protein sequence ID" value="MBD1545253.1"/>
    <property type="molecule type" value="Genomic_DNA"/>
</dbReference>
<evidence type="ECO:0000259" key="2">
    <source>
        <dbReference type="Pfam" id="PF20434"/>
    </source>
</evidence>
<evidence type="ECO:0000313" key="4">
    <source>
        <dbReference type="Proteomes" id="UP000598467"/>
    </source>
</evidence>